<dbReference type="Gene3D" id="3.80.10.10">
    <property type="entry name" value="Ribonuclease Inhibitor"/>
    <property type="match status" value="1"/>
</dbReference>
<evidence type="ECO:0000313" key="5">
    <source>
        <dbReference type="EMBL" id="KAA0177099.1"/>
    </source>
</evidence>
<proteinExistence type="predicted"/>
<evidence type="ECO:0008006" key="10">
    <source>
        <dbReference type="Google" id="ProtNLM"/>
    </source>
</evidence>
<evidence type="ECO:0000313" key="9">
    <source>
        <dbReference type="Proteomes" id="UP000325113"/>
    </source>
</evidence>
<dbReference type="EMBL" id="VLTL01000002">
    <property type="protein sequence ID" value="KAA0172156.1"/>
    <property type="molecule type" value="Genomic_DNA"/>
</dbReference>
<dbReference type="Proteomes" id="UP000322899">
    <property type="component" value="Unassembled WGS sequence"/>
</dbReference>
<dbReference type="Pfam" id="PF14580">
    <property type="entry name" value="LRR_9"/>
    <property type="match status" value="1"/>
</dbReference>
<evidence type="ECO:0000313" key="7">
    <source>
        <dbReference type="Proteomes" id="UP000323011"/>
    </source>
</evidence>
<comment type="caution">
    <text evidence="4">The sequence shown here is derived from an EMBL/GenBank/DDBJ whole genome shotgun (WGS) entry which is preliminary data.</text>
</comment>
<dbReference type="OMA" id="KNPACPN"/>
<feature type="compositionally biased region" description="Low complexity" evidence="1">
    <location>
        <begin position="189"/>
        <end position="206"/>
    </location>
</feature>
<feature type="region of interest" description="Disordered" evidence="1">
    <location>
        <begin position="189"/>
        <end position="214"/>
    </location>
</feature>
<dbReference type="InterPro" id="IPR032675">
    <property type="entry name" value="LRR_dom_sf"/>
</dbReference>
<protein>
    <recommendedName>
        <fullName evidence="10">U2A'/phosphoprotein 32 family A C-terminal domain-containing protein</fullName>
    </recommendedName>
</protein>
<dbReference type="PANTHER" id="PTHR46282:SF2">
    <property type="entry name" value="LEUCINE-RICH MELANOCYTE DIFFERENTIATION-ASSOCIATED PROTEIN"/>
    <property type="match status" value="1"/>
</dbReference>
<evidence type="ECO:0000256" key="1">
    <source>
        <dbReference type="SAM" id="MobiDB-lite"/>
    </source>
</evidence>
<gene>
    <name evidence="5" type="ORF">FNF27_01429</name>
    <name evidence="4" type="ORF">FNF28_00159</name>
    <name evidence="2" type="ORF">FNF29_07583</name>
    <name evidence="3" type="ORF">FNF31_06928</name>
</gene>
<organism evidence="4 8">
    <name type="scientific">Cafeteria roenbergensis</name>
    <name type="common">Marine flagellate</name>
    <dbReference type="NCBI Taxonomy" id="33653"/>
    <lineage>
        <taxon>Eukaryota</taxon>
        <taxon>Sar</taxon>
        <taxon>Stramenopiles</taxon>
        <taxon>Bigyra</taxon>
        <taxon>Opalozoa</taxon>
        <taxon>Bicosoecida</taxon>
        <taxon>Cafeteriaceae</taxon>
        <taxon>Cafeteria</taxon>
    </lineage>
</organism>
<sequence length="243" mass="25089">MAAATAIAGAAPFDASSLPPVGTASIVLAGQGLSAIPVDALRDHAPHVTSLDLTDNALMDLSGLELFSALDTLILDKNGLSSLEGAPKLPSVKTLSFNNNAVEDMTSFLDSALEAVPAVTFLSVMRNPASPPMIQLSEEDVAAATRHRLYVVYRVPSLTFLDAAPVTAAERAEAASKGKFLATRRAASTAPPAGAASPAAEASAEGESPKQARKGMTAFLDIGKSTYDGKHSEGNRFIVNDDL</sequence>
<evidence type="ECO:0000313" key="3">
    <source>
        <dbReference type="EMBL" id="KAA0150927.1"/>
    </source>
</evidence>
<evidence type="ECO:0000313" key="8">
    <source>
        <dbReference type="Proteomes" id="UP000324907"/>
    </source>
</evidence>
<dbReference type="OrthoDB" id="272149at2759"/>
<evidence type="ECO:0000313" key="2">
    <source>
        <dbReference type="EMBL" id="KAA0147093.1"/>
    </source>
</evidence>
<evidence type="ECO:0000313" key="6">
    <source>
        <dbReference type="Proteomes" id="UP000322899"/>
    </source>
</evidence>
<dbReference type="PANTHER" id="PTHR46282">
    <property type="entry name" value="LEUCINE-RICH MELANOCYTE DIFFERENTIATION-ASSOCIATED PROTEIN"/>
    <property type="match status" value="1"/>
</dbReference>
<dbReference type="AlphaFoldDB" id="A0A5A8E2Y0"/>
<dbReference type="Proteomes" id="UP000323011">
    <property type="component" value="Unassembled WGS sequence"/>
</dbReference>
<reference evidence="6 7" key="1">
    <citation type="submission" date="2019-07" db="EMBL/GenBank/DDBJ databases">
        <title>Genomes of Cafeteria roenbergensis.</title>
        <authorList>
            <person name="Fischer M.G."/>
            <person name="Hackl T."/>
            <person name="Roman M."/>
        </authorList>
    </citation>
    <scope>NUCLEOTIDE SEQUENCE [LARGE SCALE GENOMIC DNA]</scope>
    <source>
        <strain evidence="2 7">BVI</strain>
        <strain evidence="3 9">Cflag</strain>
        <strain evidence="5 6">E4-10P</strain>
        <strain evidence="4 8">RCC970-E3</strain>
    </source>
</reference>
<dbReference type="Proteomes" id="UP000325113">
    <property type="component" value="Unassembled WGS sequence"/>
</dbReference>
<name>A0A5A8E2Y0_CAFRO</name>
<evidence type="ECO:0000313" key="4">
    <source>
        <dbReference type="EMBL" id="KAA0172156.1"/>
    </source>
</evidence>
<dbReference type="EMBL" id="VLTN01000072">
    <property type="protein sequence ID" value="KAA0147093.1"/>
    <property type="molecule type" value="Genomic_DNA"/>
</dbReference>
<accession>A0A5A8E2Y0</accession>
<dbReference type="InterPro" id="IPR043313">
    <property type="entry name" value="LRMDA"/>
</dbReference>
<dbReference type="EMBL" id="VLTM01000119">
    <property type="protein sequence ID" value="KAA0150927.1"/>
    <property type="molecule type" value="Genomic_DNA"/>
</dbReference>
<dbReference type="SUPFAM" id="SSF52058">
    <property type="entry name" value="L domain-like"/>
    <property type="match status" value="1"/>
</dbReference>
<keyword evidence="7" id="KW-1185">Reference proteome</keyword>
<dbReference type="EMBL" id="VLTO01000005">
    <property type="protein sequence ID" value="KAA0177099.1"/>
    <property type="molecule type" value="Genomic_DNA"/>
</dbReference>
<dbReference type="Proteomes" id="UP000324907">
    <property type="component" value="Unassembled WGS sequence"/>
</dbReference>